<evidence type="ECO:0000313" key="1">
    <source>
        <dbReference type="EMBL" id="MCY9598130.1"/>
    </source>
</evidence>
<comment type="caution">
    <text evidence="1">The sequence shown here is derived from an EMBL/GenBank/DDBJ whole genome shotgun (WGS) entry which is preliminary data.</text>
</comment>
<name>A0ABT4FHZ4_9BACL</name>
<gene>
    <name evidence="1" type="ORF">M5X16_20485</name>
</gene>
<proteinExistence type="predicted"/>
<dbReference type="Proteomes" id="UP001527202">
    <property type="component" value="Unassembled WGS sequence"/>
</dbReference>
<organism evidence="1 2">
    <name type="scientific">Paenibacillus chitinolyticus</name>
    <dbReference type="NCBI Taxonomy" id="79263"/>
    <lineage>
        <taxon>Bacteria</taxon>
        <taxon>Bacillati</taxon>
        <taxon>Bacillota</taxon>
        <taxon>Bacilli</taxon>
        <taxon>Bacillales</taxon>
        <taxon>Paenibacillaceae</taxon>
        <taxon>Paenibacillus</taxon>
    </lineage>
</organism>
<accession>A0ABT4FHZ4</accession>
<reference evidence="1 2" key="1">
    <citation type="submission" date="2022-05" db="EMBL/GenBank/DDBJ databases">
        <title>Genome Sequencing of Bee-Associated Microbes.</title>
        <authorList>
            <person name="Dunlap C."/>
        </authorList>
    </citation>
    <scope>NUCLEOTIDE SEQUENCE [LARGE SCALE GENOMIC DNA]</scope>
    <source>
        <strain evidence="1 2">NRRL B-23120</strain>
    </source>
</reference>
<dbReference type="GeneID" id="95379029"/>
<dbReference type="EMBL" id="JAMDMJ010000029">
    <property type="protein sequence ID" value="MCY9598130.1"/>
    <property type="molecule type" value="Genomic_DNA"/>
</dbReference>
<evidence type="ECO:0000313" key="2">
    <source>
        <dbReference type="Proteomes" id="UP001527202"/>
    </source>
</evidence>
<sequence>MVALAERLYFDYPYVGGILDEIAQSYEHEARWQDSEANISKRLRD</sequence>
<protein>
    <submittedName>
        <fullName evidence="1">Uncharacterized protein</fullName>
    </submittedName>
</protein>
<dbReference type="RefSeq" id="WP_156972772.1">
    <property type="nucleotide sequence ID" value="NZ_CP026520.1"/>
</dbReference>
<keyword evidence="2" id="KW-1185">Reference proteome</keyword>